<feature type="transmembrane region" description="Helical" evidence="1">
    <location>
        <begin position="122"/>
        <end position="138"/>
    </location>
</feature>
<dbReference type="AlphaFoldDB" id="A0A495MFG3"/>
<dbReference type="Proteomes" id="UP000277579">
    <property type="component" value="Unassembled WGS sequence"/>
</dbReference>
<evidence type="ECO:0000256" key="1">
    <source>
        <dbReference type="SAM" id="Phobius"/>
    </source>
</evidence>
<keyword evidence="1" id="KW-1133">Transmembrane helix</keyword>
<keyword evidence="1" id="KW-0812">Transmembrane</keyword>
<evidence type="ECO:0000313" key="2">
    <source>
        <dbReference type="EMBL" id="RKS23069.1"/>
    </source>
</evidence>
<organism evidence="2 3">
    <name type="scientific">Flavobacterium endophyticum</name>
    <dbReference type="NCBI Taxonomy" id="1540163"/>
    <lineage>
        <taxon>Bacteria</taxon>
        <taxon>Pseudomonadati</taxon>
        <taxon>Bacteroidota</taxon>
        <taxon>Flavobacteriia</taxon>
        <taxon>Flavobacteriales</taxon>
        <taxon>Flavobacteriaceae</taxon>
        <taxon>Flavobacterium</taxon>
    </lineage>
</organism>
<protein>
    <submittedName>
        <fullName evidence="2">Uncharacterized protein</fullName>
    </submittedName>
</protein>
<dbReference type="EMBL" id="RBLC01000002">
    <property type="protein sequence ID" value="RKS23069.1"/>
    <property type="molecule type" value="Genomic_DNA"/>
</dbReference>
<comment type="caution">
    <text evidence="2">The sequence shown here is derived from an EMBL/GenBank/DDBJ whole genome shotgun (WGS) entry which is preliminary data.</text>
</comment>
<gene>
    <name evidence="2" type="ORF">CLV94_1972</name>
</gene>
<name>A0A495MFG3_9FLAO</name>
<sequence length="140" mass="15916">MKAMFFNTRVVSIISLLILLLPFLKLTESETTADFMDGNFANAVKYKTFSGFGIAIYSAQNISKGIPALFLLFLAIFSVAIFQAVLMIFKRNKLVPFLSIFLILALVVVYLLLPTADWHSEILYGYYAFGLFQLLIYYRV</sequence>
<keyword evidence="3" id="KW-1185">Reference proteome</keyword>
<accession>A0A495MFG3</accession>
<proteinExistence type="predicted"/>
<feature type="transmembrane region" description="Helical" evidence="1">
    <location>
        <begin position="96"/>
        <end position="116"/>
    </location>
</feature>
<keyword evidence="1" id="KW-0472">Membrane</keyword>
<feature type="transmembrane region" description="Helical" evidence="1">
    <location>
        <begin position="68"/>
        <end position="89"/>
    </location>
</feature>
<reference evidence="2 3" key="1">
    <citation type="submission" date="2018-10" db="EMBL/GenBank/DDBJ databases">
        <title>Genomic Encyclopedia of Archaeal and Bacterial Type Strains, Phase II (KMG-II): from individual species to whole genera.</title>
        <authorList>
            <person name="Goeker M."/>
        </authorList>
    </citation>
    <scope>NUCLEOTIDE SEQUENCE [LARGE SCALE GENOMIC DNA]</scope>
    <source>
        <strain evidence="2 3">DSM 29537</strain>
    </source>
</reference>
<evidence type="ECO:0000313" key="3">
    <source>
        <dbReference type="Proteomes" id="UP000277579"/>
    </source>
</evidence>